<dbReference type="EMBL" id="JALLPJ020000700">
    <property type="protein sequence ID" value="KAL3785194.1"/>
    <property type="molecule type" value="Genomic_DNA"/>
</dbReference>
<proteinExistence type="predicted"/>
<dbReference type="CDD" id="cd09487">
    <property type="entry name" value="SAM_superfamily"/>
    <property type="match status" value="1"/>
</dbReference>
<dbReference type="InterPro" id="IPR001660">
    <property type="entry name" value="SAM"/>
</dbReference>
<dbReference type="PROSITE" id="PS50105">
    <property type="entry name" value="SAM_DOMAIN"/>
    <property type="match status" value="1"/>
</dbReference>
<dbReference type="Proteomes" id="UP001530400">
    <property type="component" value="Unassembled WGS sequence"/>
</dbReference>
<protein>
    <recommendedName>
        <fullName evidence="1">SAM domain-containing protein</fullName>
    </recommendedName>
</protein>
<evidence type="ECO:0000259" key="1">
    <source>
        <dbReference type="PROSITE" id="PS50105"/>
    </source>
</evidence>
<keyword evidence="3" id="KW-1185">Reference proteome</keyword>
<comment type="caution">
    <text evidence="2">The sequence shown here is derived from an EMBL/GenBank/DDBJ whole genome shotgun (WGS) entry which is preliminary data.</text>
</comment>
<reference evidence="2 3" key="1">
    <citation type="submission" date="2024-10" db="EMBL/GenBank/DDBJ databases">
        <title>Updated reference genomes for cyclostephanoid diatoms.</title>
        <authorList>
            <person name="Roberts W.R."/>
            <person name="Alverson A.J."/>
        </authorList>
    </citation>
    <scope>NUCLEOTIDE SEQUENCE [LARGE SCALE GENOMIC DNA]</scope>
    <source>
        <strain evidence="2 3">AJA010-31</strain>
    </source>
</reference>
<dbReference type="InterPro" id="IPR013761">
    <property type="entry name" value="SAM/pointed_sf"/>
</dbReference>
<dbReference type="SMART" id="SM00454">
    <property type="entry name" value="SAM"/>
    <property type="match status" value="1"/>
</dbReference>
<name>A0ABD3PBN1_9STRA</name>
<dbReference type="Gene3D" id="1.10.150.50">
    <property type="entry name" value="Transcription Factor, Ets-1"/>
    <property type="match status" value="1"/>
</dbReference>
<accession>A0ABD3PBN1</accession>
<evidence type="ECO:0000313" key="2">
    <source>
        <dbReference type="EMBL" id="KAL3785194.1"/>
    </source>
</evidence>
<evidence type="ECO:0000313" key="3">
    <source>
        <dbReference type="Proteomes" id="UP001530400"/>
    </source>
</evidence>
<dbReference type="Pfam" id="PF07647">
    <property type="entry name" value="SAM_2"/>
    <property type="match status" value="1"/>
</dbReference>
<dbReference type="AlphaFoldDB" id="A0ABD3PBN1"/>
<sequence length="237" mass="26824">MSAPYLSMSTIFNPPKPTEVQDYHTWDAPKLAEFFRNKGLGQYSDTLIKHKITGPLAPLLSDNDLKDMGINVIGDRLMFRHYIQQLSRHDRFNSRVKPIWEGEERLFYSECDKGCSTCCGFCPIDPSTYKLTASHLRVNKVQHPRCGPIILCCFGATYISNNIDLSKVDDVDVTGNPAPCMQRMCCCASGKDIVEVESRFNNNDGKVFLKLRQGDGEQVTNLILNQVEEAQKMDRGY</sequence>
<dbReference type="SUPFAM" id="SSF47769">
    <property type="entry name" value="SAM/Pointed domain"/>
    <property type="match status" value="1"/>
</dbReference>
<feature type="domain" description="SAM" evidence="1">
    <location>
        <begin position="26"/>
        <end position="89"/>
    </location>
</feature>
<gene>
    <name evidence="2" type="ORF">ACHAWO_011939</name>
</gene>
<organism evidence="2 3">
    <name type="scientific">Cyclotella atomus</name>
    <dbReference type="NCBI Taxonomy" id="382360"/>
    <lineage>
        <taxon>Eukaryota</taxon>
        <taxon>Sar</taxon>
        <taxon>Stramenopiles</taxon>
        <taxon>Ochrophyta</taxon>
        <taxon>Bacillariophyta</taxon>
        <taxon>Coscinodiscophyceae</taxon>
        <taxon>Thalassiosirophycidae</taxon>
        <taxon>Stephanodiscales</taxon>
        <taxon>Stephanodiscaceae</taxon>
        <taxon>Cyclotella</taxon>
    </lineage>
</organism>